<proteinExistence type="predicted"/>
<evidence type="ECO:0000313" key="2">
    <source>
        <dbReference type="EMBL" id="GAA2116621.1"/>
    </source>
</evidence>
<name>A0ABN2XSP7_9ACTN</name>
<keyword evidence="3" id="KW-1185">Reference proteome</keyword>
<evidence type="ECO:0000313" key="3">
    <source>
        <dbReference type="Proteomes" id="UP001501161"/>
    </source>
</evidence>
<protein>
    <recommendedName>
        <fullName evidence="4">Lipoprotein</fullName>
    </recommendedName>
</protein>
<accession>A0ABN2XSP7</accession>
<sequence>MHVRRALALTVVVPLLLAGCSDDPEPQPKMPDPPSSSSPSPTASETVEAESAEEFIRRWADAEAQMENTGKTAEYRELSVGCKACTDLADLVEEWYSAGGFIEWGGWKIQSVNARGGSDSEYVVRVNSSPTKYKESASGKLRTFDGGPGAHLLVLKPQGESWVVTRKAEVPR</sequence>
<feature type="compositionally biased region" description="Pro residues" evidence="1">
    <location>
        <begin position="27"/>
        <end position="36"/>
    </location>
</feature>
<organism evidence="2 3">
    <name type="scientific">Nocardioides furvisabuli</name>
    <dbReference type="NCBI Taxonomy" id="375542"/>
    <lineage>
        <taxon>Bacteria</taxon>
        <taxon>Bacillati</taxon>
        <taxon>Actinomycetota</taxon>
        <taxon>Actinomycetes</taxon>
        <taxon>Propionibacteriales</taxon>
        <taxon>Nocardioidaceae</taxon>
        <taxon>Nocardioides</taxon>
    </lineage>
</organism>
<dbReference type="PROSITE" id="PS51257">
    <property type="entry name" value="PROKAR_LIPOPROTEIN"/>
    <property type="match status" value="1"/>
</dbReference>
<feature type="compositionally biased region" description="Low complexity" evidence="1">
    <location>
        <begin position="37"/>
        <end position="46"/>
    </location>
</feature>
<evidence type="ECO:0008006" key="4">
    <source>
        <dbReference type="Google" id="ProtNLM"/>
    </source>
</evidence>
<dbReference type="Proteomes" id="UP001501161">
    <property type="component" value="Unassembled WGS sequence"/>
</dbReference>
<comment type="caution">
    <text evidence="2">The sequence shown here is derived from an EMBL/GenBank/DDBJ whole genome shotgun (WGS) entry which is preliminary data.</text>
</comment>
<dbReference type="EMBL" id="BAAAMQ010000017">
    <property type="protein sequence ID" value="GAA2116621.1"/>
    <property type="molecule type" value="Genomic_DNA"/>
</dbReference>
<dbReference type="RefSeq" id="WP_231250794.1">
    <property type="nucleotide sequence ID" value="NZ_BAAAMQ010000017.1"/>
</dbReference>
<gene>
    <name evidence="2" type="ORF">GCM10009726_36290</name>
</gene>
<feature type="region of interest" description="Disordered" evidence="1">
    <location>
        <begin position="20"/>
        <end position="52"/>
    </location>
</feature>
<reference evidence="3" key="1">
    <citation type="journal article" date="2019" name="Int. J. Syst. Evol. Microbiol.">
        <title>The Global Catalogue of Microorganisms (GCM) 10K type strain sequencing project: providing services to taxonomists for standard genome sequencing and annotation.</title>
        <authorList>
            <consortium name="The Broad Institute Genomics Platform"/>
            <consortium name="The Broad Institute Genome Sequencing Center for Infectious Disease"/>
            <person name="Wu L."/>
            <person name="Ma J."/>
        </authorList>
    </citation>
    <scope>NUCLEOTIDE SEQUENCE [LARGE SCALE GENOMIC DNA]</scope>
    <source>
        <strain evidence="3">JCM 13813</strain>
    </source>
</reference>
<evidence type="ECO:0000256" key="1">
    <source>
        <dbReference type="SAM" id="MobiDB-lite"/>
    </source>
</evidence>